<gene>
    <name evidence="1" type="ORF">BW892_25640</name>
</gene>
<reference evidence="1 2" key="1">
    <citation type="submission" date="2017-01" db="EMBL/GenBank/DDBJ databases">
        <title>Bacillus cereus isolates.</title>
        <authorList>
            <person name="Beno S.M."/>
        </authorList>
    </citation>
    <scope>NUCLEOTIDE SEQUENCE [LARGE SCALE GENOMIC DNA]</scope>
    <source>
        <strain evidence="1 2">FSL M7-1219</strain>
    </source>
</reference>
<dbReference type="AlphaFoldDB" id="A0A1S9UBZ7"/>
<evidence type="ECO:0000313" key="1">
    <source>
        <dbReference type="EMBL" id="OOR19251.1"/>
    </source>
</evidence>
<accession>A0A1S9UBZ7</accession>
<name>A0A1S9UBZ7_BACCE</name>
<protein>
    <submittedName>
        <fullName evidence="1">Uncharacterized protein</fullName>
    </submittedName>
</protein>
<proteinExistence type="predicted"/>
<organism evidence="1 2">
    <name type="scientific">Bacillus cereus</name>
    <dbReference type="NCBI Taxonomy" id="1396"/>
    <lineage>
        <taxon>Bacteria</taxon>
        <taxon>Bacillati</taxon>
        <taxon>Bacillota</taxon>
        <taxon>Bacilli</taxon>
        <taxon>Bacillales</taxon>
        <taxon>Bacillaceae</taxon>
        <taxon>Bacillus</taxon>
        <taxon>Bacillus cereus group</taxon>
    </lineage>
</organism>
<comment type="caution">
    <text evidence="1">The sequence shown here is derived from an EMBL/GenBank/DDBJ whole genome shotgun (WGS) entry which is preliminary data.</text>
</comment>
<evidence type="ECO:0000313" key="2">
    <source>
        <dbReference type="Proteomes" id="UP000191124"/>
    </source>
</evidence>
<sequence>MKQKELELLREVELLIAGLEPILQLRGRMVDKSTALAKGRIDDEDGIDFEKLFGEIYKRTDIEIVEVTERFYNTYRWLKSPNYVPDDRA</sequence>
<dbReference type="EMBL" id="MUAL01000103">
    <property type="protein sequence ID" value="OOR19251.1"/>
    <property type="molecule type" value="Genomic_DNA"/>
</dbReference>
<dbReference type="Proteomes" id="UP000191124">
    <property type="component" value="Unassembled WGS sequence"/>
</dbReference>
<dbReference type="RefSeq" id="WP_078181973.1">
    <property type="nucleotide sequence ID" value="NZ_MUAL01000103.1"/>
</dbReference>